<dbReference type="SMART" id="SM00338">
    <property type="entry name" value="BRLZ"/>
    <property type="match status" value="1"/>
</dbReference>
<feature type="domain" description="BZIP" evidence="7">
    <location>
        <begin position="51"/>
        <end position="114"/>
    </location>
</feature>
<accession>A0AAV5K8T0</accession>
<evidence type="ECO:0000259" key="7">
    <source>
        <dbReference type="PROSITE" id="PS50217"/>
    </source>
</evidence>
<dbReference type="FunFam" id="1.20.5.170:FF:000020">
    <property type="entry name" value="BZIP transcription factor"/>
    <property type="match status" value="1"/>
</dbReference>
<dbReference type="PANTHER" id="PTHR45764">
    <property type="entry name" value="BZIP TRANSCRIPTION FACTOR 44"/>
    <property type="match status" value="1"/>
</dbReference>
<evidence type="ECO:0000256" key="2">
    <source>
        <dbReference type="ARBA" id="ARBA00023015"/>
    </source>
</evidence>
<keyword evidence="3" id="KW-0238">DNA-binding</keyword>
<organism evidence="8 9">
    <name type="scientific">Rubroshorea leprosula</name>
    <dbReference type="NCBI Taxonomy" id="152421"/>
    <lineage>
        <taxon>Eukaryota</taxon>
        <taxon>Viridiplantae</taxon>
        <taxon>Streptophyta</taxon>
        <taxon>Embryophyta</taxon>
        <taxon>Tracheophyta</taxon>
        <taxon>Spermatophyta</taxon>
        <taxon>Magnoliopsida</taxon>
        <taxon>eudicotyledons</taxon>
        <taxon>Gunneridae</taxon>
        <taxon>Pentapetalae</taxon>
        <taxon>rosids</taxon>
        <taxon>malvids</taxon>
        <taxon>Malvales</taxon>
        <taxon>Dipterocarpaceae</taxon>
        <taxon>Rubroshorea</taxon>
    </lineage>
</organism>
<evidence type="ECO:0000256" key="3">
    <source>
        <dbReference type="ARBA" id="ARBA00023125"/>
    </source>
</evidence>
<keyword evidence="4" id="KW-0804">Transcription</keyword>
<dbReference type="GO" id="GO:0000976">
    <property type="term" value="F:transcription cis-regulatory region binding"/>
    <property type="evidence" value="ECO:0007669"/>
    <property type="project" value="TreeGrafter"/>
</dbReference>
<name>A0AAV5K8T0_9ROSI</name>
<feature type="region of interest" description="Disordered" evidence="6">
    <location>
        <begin position="35"/>
        <end position="66"/>
    </location>
</feature>
<protein>
    <recommendedName>
        <fullName evidence="7">BZIP domain-containing protein</fullName>
    </recommendedName>
</protein>
<dbReference type="SUPFAM" id="SSF57959">
    <property type="entry name" value="Leucine zipper domain"/>
    <property type="match status" value="1"/>
</dbReference>
<feature type="compositionally biased region" description="Basic and acidic residues" evidence="6">
    <location>
        <begin position="50"/>
        <end position="66"/>
    </location>
</feature>
<dbReference type="InterPro" id="IPR046347">
    <property type="entry name" value="bZIP_sf"/>
</dbReference>
<dbReference type="GO" id="GO:0046982">
    <property type="term" value="F:protein heterodimerization activity"/>
    <property type="evidence" value="ECO:0007669"/>
    <property type="project" value="UniProtKB-ARBA"/>
</dbReference>
<dbReference type="AlphaFoldDB" id="A0AAV5K8T0"/>
<dbReference type="GO" id="GO:0045893">
    <property type="term" value="P:positive regulation of DNA-templated transcription"/>
    <property type="evidence" value="ECO:0007669"/>
    <property type="project" value="TreeGrafter"/>
</dbReference>
<keyword evidence="9" id="KW-1185">Reference proteome</keyword>
<keyword evidence="5" id="KW-0539">Nucleus</keyword>
<keyword evidence="2" id="KW-0805">Transcription regulation</keyword>
<evidence type="ECO:0000313" key="8">
    <source>
        <dbReference type="EMBL" id="GKV20036.1"/>
    </source>
</evidence>
<evidence type="ECO:0000256" key="4">
    <source>
        <dbReference type="ARBA" id="ARBA00023163"/>
    </source>
</evidence>
<evidence type="ECO:0000313" key="9">
    <source>
        <dbReference type="Proteomes" id="UP001054252"/>
    </source>
</evidence>
<comment type="subcellular location">
    <subcellularLocation>
        <location evidence="1">Nucleus</location>
    </subcellularLocation>
</comment>
<dbReference type="Pfam" id="PF00170">
    <property type="entry name" value="bZIP_1"/>
    <property type="match status" value="1"/>
</dbReference>
<dbReference type="InterPro" id="IPR045314">
    <property type="entry name" value="bZIP_plant_GBF1"/>
</dbReference>
<dbReference type="PROSITE" id="PS00036">
    <property type="entry name" value="BZIP_BASIC"/>
    <property type="match status" value="1"/>
</dbReference>
<dbReference type="CDD" id="cd14702">
    <property type="entry name" value="bZIP_plant_GBF1"/>
    <property type="match status" value="1"/>
</dbReference>
<dbReference type="Proteomes" id="UP001054252">
    <property type="component" value="Unassembled WGS sequence"/>
</dbReference>
<sequence length="148" mass="16994">MPFAEGVFQLNQFHCPVYETPDEQWSLVELTELVSPNSGSEGSSRAVYSPDERKERRRISNKESARRSRWRKKRHLENLTDEVNRLSLVNQKLKNELGLIINECNALGRENDQLKSESIALSAELSNLWRILAAMQSISNVTYSSLMI</sequence>
<comment type="caution">
    <text evidence="8">The sequence shown here is derived from an EMBL/GenBank/DDBJ whole genome shotgun (WGS) entry which is preliminary data.</text>
</comment>
<dbReference type="GO" id="GO:0005634">
    <property type="term" value="C:nucleus"/>
    <property type="evidence" value="ECO:0007669"/>
    <property type="project" value="UniProtKB-SubCell"/>
</dbReference>
<proteinExistence type="predicted"/>
<dbReference type="Gene3D" id="1.20.5.170">
    <property type="match status" value="1"/>
</dbReference>
<evidence type="ECO:0000256" key="6">
    <source>
        <dbReference type="SAM" id="MobiDB-lite"/>
    </source>
</evidence>
<dbReference type="PROSITE" id="PS50217">
    <property type="entry name" value="BZIP"/>
    <property type="match status" value="1"/>
</dbReference>
<dbReference type="GO" id="GO:0003700">
    <property type="term" value="F:DNA-binding transcription factor activity"/>
    <property type="evidence" value="ECO:0007669"/>
    <property type="project" value="InterPro"/>
</dbReference>
<dbReference type="EMBL" id="BPVZ01000054">
    <property type="protein sequence ID" value="GKV20036.1"/>
    <property type="molecule type" value="Genomic_DNA"/>
</dbReference>
<reference evidence="8 9" key="1">
    <citation type="journal article" date="2021" name="Commun. Biol.">
        <title>The genome of Shorea leprosula (Dipterocarpaceae) highlights the ecological relevance of drought in aseasonal tropical rainforests.</title>
        <authorList>
            <person name="Ng K.K.S."/>
            <person name="Kobayashi M.J."/>
            <person name="Fawcett J.A."/>
            <person name="Hatakeyama M."/>
            <person name="Paape T."/>
            <person name="Ng C.H."/>
            <person name="Ang C.C."/>
            <person name="Tnah L.H."/>
            <person name="Lee C.T."/>
            <person name="Nishiyama T."/>
            <person name="Sese J."/>
            <person name="O'Brien M.J."/>
            <person name="Copetti D."/>
            <person name="Mohd Noor M.I."/>
            <person name="Ong R.C."/>
            <person name="Putra M."/>
            <person name="Sireger I.Z."/>
            <person name="Indrioko S."/>
            <person name="Kosugi Y."/>
            <person name="Izuno A."/>
            <person name="Isagi Y."/>
            <person name="Lee S.L."/>
            <person name="Shimizu K.K."/>
        </authorList>
    </citation>
    <scope>NUCLEOTIDE SEQUENCE [LARGE SCALE GENOMIC DNA]</scope>
    <source>
        <strain evidence="8">214</strain>
    </source>
</reference>
<evidence type="ECO:0000256" key="5">
    <source>
        <dbReference type="ARBA" id="ARBA00023242"/>
    </source>
</evidence>
<evidence type="ECO:0000256" key="1">
    <source>
        <dbReference type="ARBA" id="ARBA00004123"/>
    </source>
</evidence>
<dbReference type="InterPro" id="IPR004827">
    <property type="entry name" value="bZIP"/>
</dbReference>
<dbReference type="PANTHER" id="PTHR45764:SF52">
    <property type="entry name" value="BASIC LEUCINE ZIPPER 4"/>
    <property type="match status" value="1"/>
</dbReference>
<gene>
    <name evidence="8" type="ORF">SLEP1_g30214</name>
</gene>